<organism evidence="3 4">
    <name type="scientific">Candidatus Planktophila vernalis</name>
    <dbReference type="NCBI Taxonomy" id="1884907"/>
    <lineage>
        <taxon>Bacteria</taxon>
        <taxon>Bacillati</taxon>
        <taxon>Actinomycetota</taxon>
        <taxon>Actinomycetes</taxon>
        <taxon>Candidatus Nanopelagicales</taxon>
        <taxon>Candidatus Nanopelagicaceae</taxon>
        <taxon>Candidatus Planktophila</taxon>
    </lineage>
</organism>
<dbReference type="InterPro" id="IPR029044">
    <property type="entry name" value="Nucleotide-diphossugar_trans"/>
</dbReference>
<name>A0A249KTK6_9ACTN</name>
<keyword evidence="1" id="KW-0472">Membrane</keyword>
<dbReference type="AlphaFoldDB" id="A0A249KTK6"/>
<keyword evidence="1" id="KW-0812">Transmembrane</keyword>
<feature type="transmembrane region" description="Helical" evidence="1">
    <location>
        <begin position="273"/>
        <end position="306"/>
    </location>
</feature>
<dbReference type="Gene3D" id="3.90.550.10">
    <property type="entry name" value="Spore Coat Polysaccharide Biosynthesis Protein SpsA, Chain A"/>
    <property type="match status" value="1"/>
</dbReference>
<dbReference type="Proteomes" id="UP000217186">
    <property type="component" value="Chromosome"/>
</dbReference>
<dbReference type="Pfam" id="PF00535">
    <property type="entry name" value="Glycos_transf_2"/>
    <property type="match status" value="1"/>
</dbReference>
<evidence type="ECO:0000313" key="4">
    <source>
        <dbReference type="Proteomes" id="UP000217186"/>
    </source>
</evidence>
<keyword evidence="4" id="KW-1185">Reference proteome</keyword>
<evidence type="ECO:0000313" key="3">
    <source>
        <dbReference type="EMBL" id="ASY20097.1"/>
    </source>
</evidence>
<dbReference type="SUPFAM" id="SSF53448">
    <property type="entry name" value="Nucleotide-diphospho-sugar transferases"/>
    <property type="match status" value="1"/>
</dbReference>
<accession>A0A249KTK6</accession>
<dbReference type="InterPro" id="IPR001173">
    <property type="entry name" value="Glyco_trans_2-like"/>
</dbReference>
<reference evidence="3 4" key="1">
    <citation type="submission" date="2016-07" db="EMBL/GenBank/DDBJ databases">
        <title>High microdiversification within the ubiquitous acI lineage of Actinobacteria.</title>
        <authorList>
            <person name="Neuenschwander S.M."/>
            <person name="Salcher M."/>
            <person name="Ghai R."/>
            <person name="Pernthaler J."/>
        </authorList>
    </citation>
    <scope>NUCLEOTIDE SEQUENCE [LARGE SCALE GENOMIC DNA]</scope>
    <source>
        <strain evidence="3">MMS-IIA-15</strain>
    </source>
</reference>
<dbReference type="OrthoDB" id="9806525at2"/>
<dbReference type="PANTHER" id="PTHR43646">
    <property type="entry name" value="GLYCOSYLTRANSFERASE"/>
    <property type="match status" value="1"/>
</dbReference>
<proteinExistence type="predicted"/>
<dbReference type="GO" id="GO:0016740">
    <property type="term" value="F:transferase activity"/>
    <property type="evidence" value="ECO:0007669"/>
    <property type="project" value="UniProtKB-KW"/>
</dbReference>
<feature type="transmembrane region" description="Helical" evidence="1">
    <location>
        <begin position="326"/>
        <end position="345"/>
    </location>
</feature>
<dbReference type="RefSeq" id="WP_095685958.1">
    <property type="nucleotide sequence ID" value="NZ_CP016776.1"/>
</dbReference>
<evidence type="ECO:0000259" key="2">
    <source>
        <dbReference type="Pfam" id="PF00535"/>
    </source>
</evidence>
<feature type="transmembrane region" description="Helical" evidence="1">
    <location>
        <begin position="6"/>
        <end position="23"/>
    </location>
</feature>
<gene>
    <name evidence="3" type="ORF">A7sIIA15_04350</name>
</gene>
<keyword evidence="1" id="KW-1133">Transmembrane helix</keyword>
<dbReference type="PANTHER" id="PTHR43646:SF3">
    <property type="entry name" value="SLR1566 PROTEIN"/>
    <property type="match status" value="1"/>
</dbReference>
<dbReference type="KEGG" id="pvn:A7sIIA15_04350"/>
<evidence type="ECO:0000256" key="1">
    <source>
        <dbReference type="SAM" id="Phobius"/>
    </source>
</evidence>
<dbReference type="EMBL" id="CP016776">
    <property type="protein sequence ID" value="ASY20097.1"/>
    <property type="molecule type" value="Genomic_DNA"/>
</dbReference>
<sequence>MDYLLTIPSSFILLISLINFITIRNPKKSAQINESISVVVPLRNEATNVAELIDSLRAQKNLAQVEFLLLDDNSEDETLALLHQHTSGLSNFHILNGSMLPQGWIGKTWALQQLFERASGENIVSVDADVRLVPDAINRAVTLLKNTQLDFLSPYPKQLAHSWSERLIQPLLQWSWMSTVILRIAEKSSITSMVVANGQFFIVRRAALAQVGGYESVRNKVLDDVELARALVKEGSHGCVANGAEIASTRMYSSWKEIQAGYGKSLHAAFGSVFGSAIAITFLFLTGIAPLIAGITGSTIGWYAYAAVTLTRVMSSVKSGKNPLDALLHPISSALLTYLIIYSWLMRGQVQWKGRTL</sequence>
<protein>
    <submittedName>
        <fullName evidence="3">Glycosyltransferase</fullName>
    </submittedName>
</protein>
<keyword evidence="3" id="KW-0808">Transferase</keyword>
<feature type="domain" description="Glycosyltransferase 2-like" evidence="2">
    <location>
        <begin position="37"/>
        <end position="210"/>
    </location>
</feature>